<evidence type="ECO:0000313" key="2">
    <source>
        <dbReference type="EMBL" id="PKI41713.1"/>
    </source>
</evidence>
<comment type="caution">
    <text evidence="2">The sequence shown here is derived from an EMBL/GenBank/DDBJ whole genome shotgun (WGS) entry which is preliminary data.</text>
</comment>
<accession>A0A2I0ID22</accession>
<dbReference type="EMBL" id="PGOL01003324">
    <property type="protein sequence ID" value="PKI41713.1"/>
    <property type="molecule type" value="Genomic_DNA"/>
</dbReference>
<evidence type="ECO:0000256" key="1">
    <source>
        <dbReference type="SAM" id="MobiDB-lite"/>
    </source>
</evidence>
<dbReference type="AlphaFoldDB" id="A0A2I0ID22"/>
<dbReference type="Proteomes" id="UP000233551">
    <property type="component" value="Unassembled WGS sequence"/>
</dbReference>
<proteinExistence type="predicted"/>
<feature type="region of interest" description="Disordered" evidence="1">
    <location>
        <begin position="1"/>
        <end position="33"/>
    </location>
</feature>
<name>A0A2I0ID22_PUNGR</name>
<sequence>MEKITERDSHRNEGQEVGATTTPRREKGRRVAPPPWVCGGLTLSLIKPWLDGRTRLMRNSVFKDEIDGSETSRMKLMAGSNIGDRNDSLLYFSKLYNTKLIVKQLGKIMDTIEFGKILREPRVTMTLPSQPLDGERDADLTRHIRLRCGCYGDPGSL</sequence>
<evidence type="ECO:0000313" key="3">
    <source>
        <dbReference type="Proteomes" id="UP000233551"/>
    </source>
</evidence>
<protein>
    <submittedName>
        <fullName evidence="2">Uncharacterized protein</fullName>
    </submittedName>
</protein>
<reference evidence="2 3" key="1">
    <citation type="submission" date="2017-11" db="EMBL/GenBank/DDBJ databases">
        <title>De-novo sequencing of pomegranate (Punica granatum L.) genome.</title>
        <authorList>
            <person name="Akparov Z."/>
            <person name="Amiraslanov A."/>
            <person name="Hajiyeva S."/>
            <person name="Abbasov M."/>
            <person name="Kaur K."/>
            <person name="Hamwieh A."/>
            <person name="Solovyev V."/>
            <person name="Salamov A."/>
            <person name="Braich B."/>
            <person name="Kosarev P."/>
            <person name="Mahmoud A."/>
            <person name="Hajiyev E."/>
            <person name="Babayeva S."/>
            <person name="Izzatullayeva V."/>
            <person name="Mammadov A."/>
            <person name="Mammadov A."/>
            <person name="Sharifova S."/>
            <person name="Ojaghi J."/>
            <person name="Eynullazada K."/>
            <person name="Bayramov B."/>
            <person name="Abdulazimova A."/>
            <person name="Shahmuradov I."/>
        </authorList>
    </citation>
    <scope>NUCLEOTIDE SEQUENCE [LARGE SCALE GENOMIC DNA]</scope>
    <source>
        <strain evidence="3">cv. AG2017</strain>
        <tissue evidence="2">Leaf</tissue>
    </source>
</reference>
<gene>
    <name evidence="2" type="ORF">CRG98_037915</name>
</gene>
<keyword evidence="3" id="KW-1185">Reference proteome</keyword>
<organism evidence="2 3">
    <name type="scientific">Punica granatum</name>
    <name type="common">Pomegranate</name>
    <dbReference type="NCBI Taxonomy" id="22663"/>
    <lineage>
        <taxon>Eukaryota</taxon>
        <taxon>Viridiplantae</taxon>
        <taxon>Streptophyta</taxon>
        <taxon>Embryophyta</taxon>
        <taxon>Tracheophyta</taxon>
        <taxon>Spermatophyta</taxon>
        <taxon>Magnoliopsida</taxon>
        <taxon>eudicotyledons</taxon>
        <taxon>Gunneridae</taxon>
        <taxon>Pentapetalae</taxon>
        <taxon>rosids</taxon>
        <taxon>malvids</taxon>
        <taxon>Myrtales</taxon>
        <taxon>Lythraceae</taxon>
        <taxon>Punica</taxon>
    </lineage>
</organism>
<feature type="compositionally biased region" description="Basic and acidic residues" evidence="1">
    <location>
        <begin position="1"/>
        <end position="14"/>
    </location>
</feature>